<dbReference type="Gene3D" id="1.10.10.10">
    <property type="entry name" value="Winged helix-like DNA-binding domain superfamily/Winged helix DNA-binding domain"/>
    <property type="match status" value="1"/>
</dbReference>
<dbReference type="Proteomes" id="UP000015101">
    <property type="component" value="Unassembled WGS sequence"/>
</dbReference>
<dbReference type="EMBL" id="AMQM01000186">
    <property type="status" value="NOT_ANNOTATED_CDS"/>
    <property type="molecule type" value="Genomic_DNA"/>
</dbReference>
<proteinExistence type="inferred from homology"/>
<dbReference type="GO" id="GO:0003743">
    <property type="term" value="F:translation initiation factor activity"/>
    <property type="evidence" value="ECO:0007669"/>
    <property type="project" value="UniProtKB-UniRule"/>
</dbReference>
<dbReference type="HAMAP" id="MF_03010">
    <property type="entry name" value="eIF3k"/>
    <property type="match status" value="1"/>
</dbReference>
<evidence type="ECO:0000313" key="9">
    <source>
        <dbReference type="Proteomes" id="UP000015101"/>
    </source>
</evidence>
<evidence type="ECO:0000256" key="5">
    <source>
        <dbReference type="HAMAP-Rule" id="MF_03010"/>
    </source>
</evidence>
<evidence type="ECO:0000313" key="8">
    <source>
        <dbReference type="EnsemblMetazoa" id="HelroP159094"/>
    </source>
</evidence>
<dbReference type="OMA" id="GDDLCAD"/>
<dbReference type="CTD" id="20198159"/>
<reference evidence="8" key="3">
    <citation type="submission" date="2015-06" db="UniProtKB">
        <authorList>
            <consortium name="EnsemblMetazoa"/>
        </authorList>
    </citation>
    <scope>IDENTIFICATION</scope>
</reference>
<dbReference type="STRING" id="6412.T1ENK9"/>
<reference evidence="7 9" key="2">
    <citation type="journal article" date="2013" name="Nature">
        <title>Insights into bilaterian evolution from three spiralian genomes.</title>
        <authorList>
            <person name="Simakov O."/>
            <person name="Marletaz F."/>
            <person name="Cho S.J."/>
            <person name="Edsinger-Gonzales E."/>
            <person name="Havlak P."/>
            <person name="Hellsten U."/>
            <person name="Kuo D.H."/>
            <person name="Larsson T."/>
            <person name="Lv J."/>
            <person name="Arendt D."/>
            <person name="Savage R."/>
            <person name="Osoegawa K."/>
            <person name="de Jong P."/>
            <person name="Grimwood J."/>
            <person name="Chapman J.A."/>
            <person name="Shapiro H."/>
            <person name="Aerts A."/>
            <person name="Otillar R.P."/>
            <person name="Terry A.Y."/>
            <person name="Boore J.L."/>
            <person name="Grigoriev I.V."/>
            <person name="Lindberg D.R."/>
            <person name="Seaver E.C."/>
            <person name="Weisblat D.A."/>
            <person name="Putnam N.H."/>
            <person name="Rokhsar D.S."/>
        </authorList>
    </citation>
    <scope>NUCLEOTIDE SEQUENCE</scope>
</reference>
<dbReference type="PANTHER" id="PTHR13022:SF0">
    <property type="entry name" value="EUKARYOTIC TRANSLATION INITIATION FACTOR 3 SUBUNIT K"/>
    <property type="match status" value="1"/>
</dbReference>
<dbReference type="KEGG" id="hro:HELRODRAFT_159094"/>
<dbReference type="Gene3D" id="1.25.40.250">
    <property type="entry name" value="ARM repeat, domain 1"/>
    <property type="match status" value="1"/>
</dbReference>
<evidence type="ECO:0000256" key="2">
    <source>
        <dbReference type="ARBA" id="ARBA00022540"/>
    </source>
</evidence>
<dbReference type="AlphaFoldDB" id="T1ENK9"/>
<dbReference type="InterPro" id="IPR000717">
    <property type="entry name" value="PCI_dom"/>
</dbReference>
<dbReference type="EnsemblMetazoa" id="HelroT159094">
    <property type="protein sequence ID" value="HelroP159094"/>
    <property type="gene ID" value="HelroG159094"/>
</dbReference>
<keyword evidence="3 5" id="KW-0648">Protein biosynthesis</keyword>
<evidence type="ECO:0000313" key="7">
    <source>
        <dbReference type="EMBL" id="ESO12538.1"/>
    </source>
</evidence>
<dbReference type="PROSITE" id="PS50250">
    <property type="entry name" value="PCI"/>
    <property type="match status" value="1"/>
</dbReference>
<dbReference type="GO" id="GO:0016282">
    <property type="term" value="C:eukaryotic 43S preinitiation complex"/>
    <property type="evidence" value="ECO:0007669"/>
    <property type="project" value="UniProtKB-UniRule"/>
</dbReference>
<dbReference type="FunFam" id="1.10.10.10:FF:000212">
    <property type="entry name" value="Eukaryotic translation initiation factor 3 subunit K"/>
    <property type="match status" value="1"/>
</dbReference>
<dbReference type="FunCoup" id="T1ENK9">
    <property type="interactions" value="1645"/>
</dbReference>
<reference evidence="9" key="1">
    <citation type="submission" date="2012-12" db="EMBL/GenBank/DDBJ databases">
        <authorList>
            <person name="Hellsten U."/>
            <person name="Grimwood J."/>
            <person name="Chapman J.A."/>
            <person name="Shapiro H."/>
            <person name="Aerts A."/>
            <person name="Otillar R.P."/>
            <person name="Terry A.Y."/>
            <person name="Boore J.L."/>
            <person name="Simakov O."/>
            <person name="Marletaz F."/>
            <person name="Cho S.-J."/>
            <person name="Edsinger-Gonzales E."/>
            <person name="Havlak P."/>
            <person name="Kuo D.-H."/>
            <person name="Larsson T."/>
            <person name="Lv J."/>
            <person name="Arendt D."/>
            <person name="Savage R."/>
            <person name="Osoegawa K."/>
            <person name="de Jong P."/>
            <person name="Lindberg D.R."/>
            <person name="Seaver E.C."/>
            <person name="Weisblat D.A."/>
            <person name="Putnam N.H."/>
            <person name="Grigoriev I.V."/>
            <person name="Rokhsar D.S."/>
        </authorList>
    </citation>
    <scope>NUCLEOTIDE SEQUENCE</scope>
</reference>
<keyword evidence="9" id="KW-1185">Reference proteome</keyword>
<comment type="function">
    <text evidence="4">Component of the eukaryotic translation initiation factor 3 (eIF-3) complex, which is required for several steps in the initiation of protein synthesis. The eIF-3 complex associates with the 40S ribosome and facilitates the recruitment of eIF-1, eIF-1A, eIF-2:GTP:methionyl-tRNAi and eIF-5 to form the 43S pre-initiation complex (43S PIC). The eIF-3 complex stimulates mRNA recruitment to the 43S PIC and scanning of the mRNA for AUG recognition. The eIF-3 complex is also required for disassembly and recycling of post-termination ribosomal complexes and subsequently prevents premature joining of the 40S and 60S ribosomal subunits prior to initiation. The eIF-3 complex specifically targets and initiates translation of a subset of mRNAs involved in cell proliferation, including cell cycling, differentiation and apoptosis, and uses different modes of RNA stem-loop binding to exert either translational activation or repression.</text>
</comment>
<dbReference type="Pfam" id="PF10075">
    <property type="entry name" value="CSN8_PSD8_EIF3K"/>
    <property type="match status" value="1"/>
</dbReference>
<dbReference type="InParanoid" id="T1ENK9"/>
<dbReference type="SUPFAM" id="SSF48371">
    <property type="entry name" value="ARM repeat"/>
    <property type="match status" value="1"/>
</dbReference>
<gene>
    <name evidence="8" type="primary">20198159</name>
    <name evidence="7" type="ORF">HELRODRAFT_159094</name>
</gene>
<evidence type="ECO:0000256" key="4">
    <source>
        <dbReference type="ARBA" id="ARBA00057041"/>
    </source>
</evidence>
<dbReference type="GO" id="GO:0003723">
    <property type="term" value="F:RNA binding"/>
    <property type="evidence" value="ECO:0007669"/>
    <property type="project" value="UniProtKB-UniRule"/>
</dbReference>
<dbReference type="InterPro" id="IPR016024">
    <property type="entry name" value="ARM-type_fold"/>
</dbReference>
<dbReference type="HOGENOM" id="CLU_076723_1_0_1"/>
<sequence length="221" mass="25056">MAAELREKVAHIVKGLDRYNPENLPILEKYVVLTASENLYDLEAYLAVLKTYQFRPSLFNENIAVLVFLKALTNLPHSDFTLCKCILDLGKLAQLIEEPFAKILALSELLETCQFDLFWNSLDAISDRLLNIKGFEDSIRKFVCHVIGITFQVIKKSELKILLGGLTESQVNQWIATNKWKDKGDGYVFIANQEVNIKTKNISEKITFEGVAAVMQLATNQ</sequence>
<dbReference type="EMBL" id="KB095811">
    <property type="protein sequence ID" value="ESO12538.1"/>
    <property type="molecule type" value="Genomic_DNA"/>
</dbReference>
<dbReference type="GO" id="GO:0033290">
    <property type="term" value="C:eukaryotic 48S preinitiation complex"/>
    <property type="evidence" value="ECO:0007669"/>
    <property type="project" value="UniProtKB-UniRule"/>
</dbReference>
<comment type="subunit">
    <text evidence="5">Component of the eukaryotic translation initiation factor 3 (eIF-3) complex.</text>
</comment>
<name>T1ENK9_HELRO</name>
<evidence type="ECO:0000256" key="1">
    <source>
        <dbReference type="ARBA" id="ARBA00022490"/>
    </source>
</evidence>
<feature type="domain" description="PCI" evidence="6">
    <location>
        <begin position="40"/>
        <end position="205"/>
    </location>
</feature>
<dbReference type="InterPro" id="IPR033464">
    <property type="entry name" value="CSN8_PSD8_EIF3K"/>
</dbReference>
<dbReference type="GO" id="GO:0043022">
    <property type="term" value="F:ribosome binding"/>
    <property type="evidence" value="ECO:0007669"/>
    <property type="project" value="InterPro"/>
</dbReference>
<comment type="function">
    <text evidence="5">Component of the eukaryotic translation initiation factor 3 (eIF-3) complex, which is involved in protein synthesis of a specialized repertoire of mRNAs and, together with other initiation factors, stimulates binding of mRNA and methionyl-tRNAi to the 40S ribosome. The eIF-3 complex specifically targets and initiates translation of a subset of mRNAs involved in cell proliferation.</text>
</comment>
<dbReference type="InterPro" id="IPR009374">
    <property type="entry name" value="eIF3k"/>
</dbReference>
<dbReference type="InterPro" id="IPR036388">
    <property type="entry name" value="WH-like_DNA-bd_sf"/>
</dbReference>
<dbReference type="GO" id="GO:0006446">
    <property type="term" value="P:regulation of translational initiation"/>
    <property type="evidence" value="ECO:0007669"/>
    <property type="project" value="InterPro"/>
</dbReference>
<keyword evidence="1 5" id="KW-0963">Cytoplasm</keyword>
<protein>
    <recommendedName>
        <fullName evidence="5">Eukaryotic translation initiation factor 3 subunit K</fullName>
        <shortName evidence="5">eIF3k</shortName>
    </recommendedName>
    <alternativeName>
        <fullName evidence="5">eIF-3 p25</fullName>
    </alternativeName>
</protein>
<comment type="subcellular location">
    <subcellularLocation>
        <location evidence="5">Cytoplasm</location>
    </subcellularLocation>
</comment>
<evidence type="ECO:0000256" key="3">
    <source>
        <dbReference type="ARBA" id="ARBA00022917"/>
    </source>
</evidence>
<organism evidence="8 9">
    <name type="scientific">Helobdella robusta</name>
    <name type="common">Californian leech</name>
    <dbReference type="NCBI Taxonomy" id="6412"/>
    <lineage>
        <taxon>Eukaryota</taxon>
        <taxon>Metazoa</taxon>
        <taxon>Spiralia</taxon>
        <taxon>Lophotrochozoa</taxon>
        <taxon>Annelida</taxon>
        <taxon>Clitellata</taxon>
        <taxon>Hirudinea</taxon>
        <taxon>Rhynchobdellida</taxon>
        <taxon>Glossiphoniidae</taxon>
        <taxon>Helobdella</taxon>
    </lineage>
</organism>
<dbReference type="InterPro" id="IPR036390">
    <property type="entry name" value="WH_DNA-bd_sf"/>
</dbReference>
<dbReference type="PANTHER" id="PTHR13022">
    <property type="entry name" value="EUKARYOTIC TRANSLATION INITIATION FACTOR 3 SUBUNIT 11"/>
    <property type="match status" value="1"/>
</dbReference>
<dbReference type="FunFam" id="1.25.40.250:FF:000001">
    <property type="entry name" value="Eukaryotic translation initiation factor 3 subunit K"/>
    <property type="match status" value="1"/>
</dbReference>
<dbReference type="eggNOG" id="KOG3252">
    <property type="taxonomic scope" value="Eukaryota"/>
</dbReference>
<dbReference type="GeneID" id="20198159"/>
<dbReference type="GO" id="GO:0005852">
    <property type="term" value="C:eukaryotic translation initiation factor 3 complex"/>
    <property type="evidence" value="ECO:0000318"/>
    <property type="project" value="GO_Central"/>
</dbReference>
<evidence type="ECO:0000259" key="6">
    <source>
        <dbReference type="PROSITE" id="PS50250"/>
    </source>
</evidence>
<keyword evidence="2 5" id="KW-0396">Initiation factor</keyword>
<dbReference type="SUPFAM" id="SSF46785">
    <property type="entry name" value="Winged helix' DNA-binding domain"/>
    <property type="match status" value="1"/>
</dbReference>
<dbReference type="InterPro" id="IPR016020">
    <property type="entry name" value="Transl_init_fac_sub12_N_euk"/>
</dbReference>
<comment type="similarity">
    <text evidence="5">Belongs to the eIF-3 subunit K family.</text>
</comment>
<dbReference type="GO" id="GO:0001732">
    <property type="term" value="P:formation of cytoplasmic translation initiation complex"/>
    <property type="evidence" value="ECO:0007669"/>
    <property type="project" value="UniProtKB-UniRule"/>
</dbReference>
<dbReference type="RefSeq" id="XP_009009258.1">
    <property type="nucleotide sequence ID" value="XM_009011010.1"/>
</dbReference>
<accession>T1ENK9</accession>
<dbReference type="OrthoDB" id="337745at2759"/>